<dbReference type="Proteomes" id="UP001497480">
    <property type="component" value="Unassembled WGS sequence"/>
</dbReference>
<gene>
    <name evidence="1" type="ORF">LLUT_LOCUS31253</name>
</gene>
<evidence type="ECO:0000313" key="1">
    <source>
        <dbReference type="EMBL" id="CAL0330193.1"/>
    </source>
</evidence>
<reference evidence="1 2" key="1">
    <citation type="submission" date="2024-03" db="EMBL/GenBank/DDBJ databases">
        <authorList>
            <person name="Martinez-Hernandez J."/>
        </authorList>
    </citation>
    <scope>NUCLEOTIDE SEQUENCE [LARGE SCALE GENOMIC DNA]</scope>
</reference>
<keyword evidence="2" id="KW-1185">Reference proteome</keyword>
<sequence>MCKKISLCFYLYFLIKFRHFDWFGTRTNRYSNETKDLRSVLVSQMSFSTIKHFCQNTTVKYTINLQFCGFKREALGFTAASLNRRHAQLPCCPHFSTVVSAALFNNRTPPTLFYHDLLIIGADVGGHDVALNSVQKVLSL</sequence>
<protein>
    <submittedName>
        <fullName evidence="1">Uncharacterized protein</fullName>
    </submittedName>
</protein>
<evidence type="ECO:0000313" key="2">
    <source>
        <dbReference type="Proteomes" id="UP001497480"/>
    </source>
</evidence>
<organism evidence="1 2">
    <name type="scientific">Lupinus luteus</name>
    <name type="common">European yellow lupine</name>
    <dbReference type="NCBI Taxonomy" id="3873"/>
    <lineage>
        <taxon>Eukaryota</taxon>
        <taxon>Viridiplantae</taxon>
        <taxon>Streptophyta</taxon>
        <taxon>Embryophyta</taxon>
        <taxon>Tracheophyta</taxon>
        <taxon>Spermatophyta</taxon>
        <taxon>Magnoliopsida</taxon>
        <taxon>eudicotyledons</taxon>
        <taxon>Gunneridae</taxon>
        <taxon>Pentapetalae</taxon>
        <taxon>rosids</taxon>
        <taxon>fabids</taxon>
        <taxon>Fabales</taxon>
        <taxon>Fabaceae</taxon>
        <taxon>Papilionoideae</taxon>
        <taxon>50 kb inversion clade</taxon>
        <taxon>genistoids sensu lato</taxon>
        <taxon>core genistoids</taxon>
        <taxon>Genisteae</taxon>
        <taxon>Lupinus</taxon>
    </lineage>
</organism>
<name>A0AAV1YAU3_LUPLU</name>
<proteinExistence type="predicted"/>
<dbReference type="AlphaFoldDB" id="A0AAV1YAU3"/>
<dbReference type="EMBL" id="CAXHTB010000022">
    <property type="protein sequence ID" value="CAL0330193.1"/>
    <property type="molecule type" value="Genomic_DNA"/>
</dbReference>
<comment type="caution">
    <text evidence="1">The sequence shown here is derived from an EMBL/GenBank/DDBJ whole genome shotgun (WGS) entry which is preliminary data.</text>
</comment>
<accession>A0AAV1YAU3</accession>